<dbReference type="InterPro" id="IPR011063">
    <property type="entry name" value="TilS/TtcA_N"/>
</dbReference>
<proteinExistence type="predicted"/>
<name>A0A383APP7_9ZZZZ</name>
<keyword evidence="2" id="KW-0819">tRNA processing</keyword>
<evidence type="ECO:0000259" key="5">
    <source>
        <dbReference type="Pfam" id="PF01171"/>
    </source>
</evidence>
<dbReference type="PANTHER" id="PTHR43033">
    <property type="entry name" value="TRNA(ILE)-LYSIDINE SYNTHASE-RELATED"/>
    <property type="match status" value="1"/>
</dbReference>
<organism evidence="6">
    <name type="scientific">marine metagenome</name>
    <dbReference type="NCBI Taxonomy" id="408172"/>
    <lineage>
        <taxon>unclassified sequences</taxon>
        <taxon>metagenomes</taxon>
        <taxon>ecological metagenomes</taxon>
    </lineage>
</organism>
<dbReference type="SUPFAM" id="SSF52402">
    <property type="entry name" value="Adenine nucleotide alpha hydrolases-like"/>
    <property type="match status" value="1"/>
</dbReference>
<feature type="domain" description="tRNA(Ile)-lysidine/2-thiocytidine synthase N-terminal" evidence="5">
    <location>
        <begin position="46"/>
        <end position="133"/>
    </location>
</feature>
<dbReference type="GO" id="GO:0016879">
    <property type="term" value="F:ligase activity, forming carbon-nitrogen bonds"/>
    <property type="evidence" value="ECO:0007669"/>
    <property type="project" value="InterPro"/>
</dbReference>
<accession>A0A383APP7</accession>
<keyword evidence="3" id="KW-0547">Nucleotide-binding</keyword>
<sequence>MKLKPISSKMIISNTFENMNKIKIKNFLDKFCEHIYESGLIQCNQHVLIAVSGGMDSIFLLYMLEKIKEKLGIRITVGHINHQLRTEAKKYENFVQKVSEKYNFHFITKTLDPNSILRKQSIEEWARVQRYEKL</sequence>
<dbReference type="PANTHER" id="PTHR43033:SF1">
    <property type="entry name" value="TRNA(ILE)-LYSIDINE SYNTHASE-RELATED"/>
    <property type="match status" value="1"/>
</dbReference>
<evidence type="ECO:0000256" key="2">
    <source>
        <dbReference type="ARBA" id="ARBA00022694"/>
    </source>
</evidence>
<dbReference type="EMBL" id="UINC01193741">
    <property type="protein sequence ID" value="SVE09500.1"/>
    <property type="molecule type" value="Genomic_DNA"/>
</dbReference>
<evidence type="ECO:0000256" key="4">
    <source>
        <dbReference type="ARBA" id="ARBA00022840"/>
    </source>
</evidence>
<dbReference type="Pfam" id="PF01171">
    <property type="entry name" value="ATP_bind_3"/>
    <property type="match status" value="1"/>
</dbReference>
<gene>
    <name evidence="6" type="ORF">METZ01_LOCUS462354</name>
</gene>
<keyword evidence="4" id="KW-0067">ATP-binding</keyword>
<dbReference type="Gene3D" id="3.40.50.620">
    <property type="entry name" value="HUPs"/>
    <property type="match status" value="1"/>
</dbReference>
<evidence type="ECO:0000313" key="6">
    <source>
        <dbReference type="EMBL" id="SVE09500.1"/>
    </source>
</evidence>
<dbReference type="GO" id="GO:0008033">
    <property type="term" value="P:tRNA processing"/>
    <property type="evidence" value="ECO:0007669"/>
    <property type="project" value="UniProtKB-KW"/>
</dbReference>
<evidence type="ECO:0000256" key="1">
    <source>
        <dbReference type="ARBA" id="ARBA00022598"/>
    </source>
</evidence>
<dbReference type="InterPro" id="IPR014729">
    <property type="entry name" value="Rossmann-like_a/b/a_fold"/>
</dbReference>
<evidence type="ECO:0000256" key="3">
    <source>
        <dbReference type="ARBA" id="ARBA00022741"/>
    </source>
</evidence>
<protein>
    <recommendedName>
        <fullName evidence="5">tRNA(Ile)-lysidine/2-thiocytidine synthase N-terminal domain-containing protein</fullName>
    </recommendedName>
</protein>
<keyword evidence="1" id="KW-0436">Ligase</keyword>
<reference evidence="6" key="1">
    <citation type="submission" date="2018-05" db="EMBL/GenBank/DDBJ databases">
        <authorList>
            <person name="Lanie J.A."/>
            <person name="Ng W.-L."/>
            <person name="Kazmierczak K.M."/>
            <person name="Andrzejewski T.M."/>
            <person name="Davidsen T.M."/>
            <person name="Wayne K.J."/>
            <person name="Tettelin H."/>
            <person name="Glass J.I."/>
            <person name="Rusch D."/>
            <person name="Podicherti R."/>
            <person name="Tsui H.-C.T."/>
            <person name="Winkler M.E."/>
        </authorList>
    </citation>
    <scope>NUCLEOTIDE SEQUENCE</scope>
</reference>
<dbReference type="InterPro" id="IPR012094">
    <property type="entry name" value="tRNA_Ile_lys_synt"/>
</dbReference>
<dbReference type="AlphaFoldDB" id="A0A383APP7"/>
<dbReference type="GO" id="GO:0005524">
    <property type="term" value="F:ATP binding"/>
    <property type="evidence" value="ECO:0007669"/>
    <property type="project" value="UniProtKB-KW"/>
</dbReference>
<feature type="non-terminal residue" evidence="6">
    <location>
        <position position="134"/>
    </location>
</feature>